<feature type="domain" description="ABC transporter" evidence="4">
    <location>
        <begin position="2"/>
        <end position="209"/>
    </location>
</feature>
<sequence length="209" mass="22567">MLRFENLTKRFGTRTLFENLHFDAQAGCVALSDENGSGKSTLLGMLAGTLEADDGDIWLDGHSLRDAPLAAKAALAYVPDDCLAYPFQTGRALLDLVASAKKTRVDASVLDLAHRFGLAPHMEKRFEQMSLGTRRKFFLSATLIGAPRVIIADEPGNGLDAAARAVLIDLFTTLGKDRCVFFSSHDPELTRACHATTVGFADLGQRPAS</sequence>
<dbReference type="SUPFAM" id="SSF52540">
    <property type="entry name" value="P-loop containing nucleoside triphosphate hydrolases"/>
    <property type="match status" value="1"/>
</dbReference>
<dbReference type="PROSITE" id="PS50893">
    <property type="entry name" value="ABC_TRANSPORTER_2"/>
    <property type="match status" value="1"/>
</dbReference>
<evidence type="ECO:0000256" key="2">
    <source>
        <dbReference type="ARBA" id="ARBA00022741"/>
    </source>
</evidence>
<dbReference type="GO" id="GO:0016887">
    <property type="term" value="F:ATP hydrolysis activity"/>
    <property type="evidence" value="ECO:0007669"/>
    <property type="project" value="InterPro"/>
</dbReference>
<dbReference type="Pfam" id="PF00005">
    <property type="entry name" value="ABC_tran"/>
    <property type="match status" value="1"/>
</dbReference>
<dbReference type="GeneID" id="47017007"/>
<dbReference type="RefSeq" id="WP_048628423.1">
    <property type="nucleotide sequence ID" value="NZ_CABPSX010000001.1"/>
</dbReference>
<evidence type="ECO:0000256" key="1">
    <source>
        <dbReference type="ARBA" id="ARBA00022448"/>
    </source>
</evidence>
<keyword evidence="2" id="KW-0547">Nucleotide-binding</keyword>
<dbReference type="InterPro" id="IPR027417">
    <property type="entry name" value="P-loop_NTPase"/>
</dbReference>
<name>A0A0G4JF24_9BURK</name>
<dbReference type="Proteomes" id="UP000364291">
    <property type="component" value="Unassembled WGS sequence"/>
</dbReference>
<dbReference type="PANTHER" id="PTHR42939:SF1">
    <property type="entry name" value="ABC TRANSPORTER ATP-BINDING PROTEIN ALBC-RELATED"/>
    <property type="match status" value="1"/>
</dbReference>
<evidence type="ECO:0000313" key="5">
    <source>
        <dbReference type="EMBL" id="RSK83870.1"/>
    </source>
</evidence>
<organism evidence="6 8">
    <name type="scientific">Pandoraea apista</name>
    <dbReference type="NCBI Taxonomy" id="93218"/>
    <lineage>
        <taxon>Bacteria</taxon>
        <taxon>Pseudomonadati</taxon>
        <taxon>Pseudomonadota</taxon>
        <taxon>Betaproteobacteria</taxon>
        <taxon>Burkholderiales</taxon>
        <taxon>Burkholderiaceae</taxon>
        <taxon>Pandoraea</taxon>
    </lineage>
</organism>
<dbReference type="GO" id="GO:0005524">
    <property type="term" value="F:ATP binding"/>
    <property type="evidence" value="ECO:0007669"/>
    <property type="project" value="UniProtKB-KW"/>
</dbReference>
<keyword evidence="3 5" id="KW-0067">ATP-binding</keyword>
<evidence type="ECO:0000313" key="7">
    <source>
        <dbReference type="Proteomes" id="UP000270216"/>
    </source>
</evidence>
<keyword evidence="7" id="KW-1185">Reference proteome</keyword>
<keyword evidence="1" id="KW-0813">Transport</keyword>
<dbReference type="Gene3D" id="3.40.50.300">
    <property type="entry name" value="P-loop containing nucleotide triphosphate hydrolases"/>
    <property type="match status" value="1"/>
</dbReference>
<proteinExistence type="predicted"/>
<dbReference type="AlphaFoldDB" id="A0A0G4JF24"/>
<dbReference type="EMBL" id="RWHX01000008">
    <property type="protein sequence ID" value="RSK83870.1"/>
    <property type="molecule type" value="Genomic_DNA"/>
</dbReference>
<dbReference type="PANTHER" id="PTHR42939">
    <property type="entry name" value="ABC TRANSPORTER ATP-BINDING PROTEIN ALBC-RELATED"/>
    <property type="match status" value="1"/>
</dbReference>
<dbReference type="OrthoDB" id="9087134at2"/>
<gene>
    <name evidence="5" type="ORF">EJE83_07370</name>
    <name evidence="6" type="ORF">PAP18089_00328</name>
</gene>
<evidence type="ECO:0000313" key="6">
    <source>
        <dbReference type="EMBL" id="VVG69374.1"/>
    </source>
</evidence>
<dbReference type="InterPro" id="IPR003439">
    <property type="entry name" value="ABC_transporter-like_ATP-bd"/>
</dbReference>
<dbReference type="InterPro" id="IPR051782">
    <property type="entry name" value="ABC_Transporter_VariousFunc"/>
</dbReference>
<reference evidence="5 7" key="1">
    <citation type="submission" date="2018-12" db="EMBL/GenBank/DDBJ databases">
        <title>Whole genome sequence of a Pandoraea apista isolate from a patient with cystic fibrosis.</title>
        <authorList>
            <person name="Kenna D.T."/>
            <person name="Turton J.F."/>
        </authorList>
    </citation>
    <scope>NUCLEOTIDE SEQUENCE [LARGE SCALE GENOMIC DNA]</scope>
    <source>
        <strain evidence="5 7">Pa13324</strain>
    </source>
</reference>
<evidence type="ECO:0000256" key="3">
    <source>
        <dbReference type="ARBA" id="ARBA00022840"/>
    </source>
</evidence>
<evidence type="ECO:0000259" key="4">
    <source>
        <dbReference type="PROSITE" id="PS50893"/>
    </source>
</evidence>
<dbReference type="STRING" id="93218.XM39_09440"/>
<protein>
    <submittedName>
        <fullName evidence="5">ABC transporter ATP-binding protein</fullName>
    </submittedName>
    <submittedName>
        <fullName evidence="6">Multidrug ABC transporter ATPase</fullName>
    </submittedName>
</protein>
<reference evidence="6 8" key="2">
    <citation type="submission" date="2019-08" db="EMBL/GenBank/DDBJ databases">
        <authorList>
            <person name="Peeters C."/>
        </authorList>
    </citation>
    <scope>NUCLEOTIDE SEQUENCE [LARGE SCALE GENOMIC DNA]</scope>
    <source>
        <strain evidence="6 8">LMG 18089</strain>
    </source>
</reference>
<dbReference type="EMBL" id="CABPSX010000001">
    <property type="protein sequence ID" value="VVG69374.1"/>
    <property type="molecule type" value="Genomic_DNA"/>
</dbReference>
<dbReference type="Proteomes" id="UP000270216">
    <property type="component" value="Unassembled WGS sequence"/>
</dbReference>
<evidence type="ECO:0000313" key="8">
    <source>
        <dbReference type="Proteomes" id="UP000364291"/>
    </source>
</evidence>
<accession>A0A0G4JF24</accession>